<sequence length="232" mass="26470">MALHRKVEALLSQKPDIAVVSECARPDILAERGVTDLEACSVLWMGENPHKGLGIFAFNDFTVSRVEPFYPTLRFVLPARIEGPRTFNLLAVWAQNASAGITRKHQSGPLRRALTKYKTFIDSGPTVIGGDWNSNAIWDKPGWRINHMSKVNLLEGMGLYSAYHAFHEEEHGRETIPTHYWRDRRIDGPTYHIDYVFAPLPWLRNTREFEIGTFDDWIGNGLSDHVPLIIDF</sequence>
<organism evidence="1 2">
    <name type="scientific">Roseibium album</name>
    <dbReference type="NCBI Taxonomy" id="311410"/>
    <lineage>
        <taxon>Bacteria</taxon>
        <taxon>Pseudomonadati</taxon>
        <taxon>Pseudomonadota</taxon>
        <taxon>Alphaproteobacteria</taxon>
        <taxon>Hyphomicrobiales</taxon>
        <taxon>Stappiaceae</taxon>
        <taxon>Roseibium</taxon>
    </lineage>
</organism>
<protein>
    <recommendedName>
        <fullName evidence="3">Endonuclease/exonuclease/phosphatase domain-containing protein</fullName>
    </recommendedName>
</protein>
<name>A0A0M7A4X4_9HYPH</name>
<dbReference type="RefSeq" id="WP_144436229.1">
    <property type="nucleotide sequence ID" value="NZ_CXWA01000018.1"/>
</dbReference>
<accession>A0A0M7A4X4</accession>
<dbReference type="AlphaFoldDB" id="A0A0M7A4X4"/>
<dbReference type="STRING" id="311410.LA5095_06129"/>
<gene>
    <name evidence="1" type="ORF">LA5096_02202</name>
</gene>
<reference evidence="2" key="1">
    <citation type="submission" date="2015-07" db="EMBL/GenBank/DDBJ databases">
        <authorList>
            <person name="Rodrigo-Torres Lidia"/>
            <person name="Arahal R.David."/>
        </authorList>
    </citation>
    <scope>NUCLEOTIDE SEQUENCE [LARGE SCALE GENOMIC DNA]</scope>
    <source>
        <strain evidence="2">CECT 5096</strain>
    </source>
</reference>
<dbReference type="SUPFAM" id="SSF56219">
    <property type="entry name" value="DNase I-like"/>
    <property type="match status" value="1"/>
</dbReference>
<evidence type="ECO:0000313" key="1">
    <source>
        <dbReference type="EMBL" id="CTQ69641.1"/>
    </source>
</evidence>
<dbReference type="OrthoDB" id="583592at2"/>
<keyword evidence="2" id="KW-1185">Reference proteome</keyword>
<dbReference type="EMBL" id="CXWC01000007">
    <property type="protein sequence ID" value="CTQ69641.1"/>
    <property type="molecule type" value="Genomic_DNA"/>
</dbReference>
<evidence type="ECO:0000313" key="2">
    <source>
        <dbReference type="Proteomes" id="UP000049983"/>
    </source>
</evidence>
<evidence type="ECO:0008006" key="3">
    <source>
        <dbReference type="Google" id="ProtNLM"/>
    </source>
</evidence>
<proteinExistence type="predicted"/>
<dbReference type="Gene3D" id="3.60.10.10">
    <property type="entry name" value="Endonuclease/exonuclease/phosphatase"/>
    <property type="match status" value="1"/>
</dbReference>
<dbReference type="Proteomes" id="UP000049983">
    <property type="component" value="Unassembled WGS sequence"/>
</dbReference>
<dbReference type="InterPro" id="IPR036691">
    <property type="entry name" value="Endo/exonu/phosph_ase_sf"/>
</dbReference>
<dbReference type="GeneID" id="97669594"/>